<dbReference type="OrthoDB" id="9785122at2"/>
<proteinExistence type="predicted"/>
<sequence length="268" mass="32190">MNELKYYNEDFKEIHDKNKAYWILDTEIIDKDIKIHKLYELSTDKVEEYMTYREHRIGADYYYKGNDIIFENALVNGYDTGMVVRKDYGILEIYTIGENGNSEGISKSYSFNNKKIQENLWYKDELITGYYNYKNGNIAEKTLANGEIEEVKQYYPTGELYVEGSCKKMYNGYTYKYIREGIWKFYILNQGYEIRNYKDGKLTGLYEIKNLNGEIVYKKEKLKESCKSYFLKRLDFNGKLYKTIVINGEFFYYNEKRDDLDDFDGYKY</sequence>
<dbReference type="PATRIC" id="fig|76859.3.peg.2166"/>
<dbReference type="RefSeq" id="WP_060676704.1">
    <property type="nucleotide sequence ID" value="NZ_CP012713.1"/>
</dbReference>
<protein>
    <submittedName>
        <fullName evidence="1">Uncharacterized protein</fullName>
    </submittedName>
</protein>
<evidence type="ECO:0000313" key="1">
    <source>
        <dbReference type="EMBL" id="ALF18622.1"/>
    </source>
</evidence>
<dbReference type="AlphaFoldDB" id="A0A0M4RQQ5"/>
<evidence type="ECO:0000313" key="2">
    <source>
        <dbReference type="Proteomes" id="UP000063147"/>
    </source>
</evidence>
<dbReference type="Proteomes" id="UP000063147">
    <property type="component" value="Chromosome"/>
</dbReference>
<dbReference type="EMBL" id="CP012713">
    <property type="protein sequence ID" value="ALF18622.1"/>
    <property type="molecule type" value="Genomic_DNA"/>
</dbReference>
<organism evidence="1">
    <name type="scientific">Fusobacterium animalis</name>
    <dbReference type="NCBI Taxonomy" id="76859"/>
    <lineage>
        <taxon>Bacteria</taxon>
        <taxon>Fusobacteriati</taxon>
        <taxon>Fusobacteriota</taxon>
        <taxon>Fusobacteriia</taxon>
        <taxon>Fusobacteriales</taxon>
        <taxon>Fusobacteriaceae</taxon>
        <taxon>Fusobacterium</taxon>
    </lineage>
</organism>
<reference evidence="1 2" key="1">
    <citation type="submission" date="2015-09" db="EMBL/GenBank/DDBJ databases">
        <authorList>
            <person name="Jackson K.R."/>
            <person name="Lunt B.L."/>
            <person name="Fisher J.N.B."/>
            <person name="Gardner A.V."/>
            <person name="Bailey M.E."/>
            <person name="Deus L.M."/>
            <person name="Earl A.S."/>
            <person name="Gibby P.D."/>
            <person name="Hartmann K.A."/>
            <person name="Liu J.E."/>
            <person name="Manci A.M."/>
            <person name="Nielsen D.A."/>
            <person name="Solomon M.B."/>
            <person name="Breakwell D.P."/>
            <person name="Burnett S.H."/>
            <person name="Grose J.H."/>
        </authorList>
    </citation>
    <scope>NUCLEOTIDE SEQUENCE [LARGE SCALE GENOMIC DNA]</scope>
    <source>
        <strain evidence="1 2">KCOM 1279</strain>
    </source>
</reference>
<gene>
    <name evidence="1" type="ORF">RN98_10725</name>
</gene>
<dbReference type="SUPFAM" id="SSF82185">
    <property type="entry name" value="Histone H3 K4-specific methyltransferase SET7/9 N-terminal domain"/>
    <property type="match status" value="1"/>
</dbReference>
<name>A0A0M4RQQ5_9FUSO</name>
<accession>A0A0M4RQQ5</accession>